<dbReference type="Proteomes" id="UP001652625">
    <property type="component" value="Chromosome 13"/>
</dbReference>
<keyword evidence="1" id="KW-1185">Reference proteome</keyword>
<dbReference type="GeneID" id="105843359"/>
<name>A0ABM4DEN4_HYDVU</name>
<sequence length="484" mass="55735">MKMYCKLCDGNLEEDNLQKICTNCGTVQDGMFLVDSVCNNGNEFTYFESNQSNSYSYKMFVRLFNSISSQLTGGPKVVIPEATLLLPKLWSYIKTHKVRDKKAFLYALLYLLYRQRVSAAISVNQFCKTSGFDKFLHKHAAMLQDWFELPIMTEDKISVISETIRETVQVSFKKPNPVLIKETEGLALRIGRVIHEQGLYNIASSSYVACVAAAACHISSEYIYKNQKCKIKLTGVNTGWFNFENVCSYLCIGKFSLWKVLREIKQKLFETAMKLPVKCPPSVKRYNDVYIVIQDICDYLEYYKEEDTTDDIAVKTPVIPLELKKCVIRSLNKLLFSNAEVKHEHSKVSKSKIGLQQMPTSYDINFKKLRLQIIDDFVSNGVACKIFNENVNNISEKDIILDRSGNFDIGGYSIRREVLEFIRDILRAGCSLEELYMNDFVSLSKQYLERIENEENLSELSDNELELYFNDSFVESQNKKIRIS</sequence>
<evidence type="ECO:0000313" key="2">
    <source>
        <dbReference type="RefSeq" id="XP_065672867.1"/>
    </source>
</evidence>
<gene>
    <name evidence="2" type="primary">LOC105843359</name>
</gene>
<organism evidence="1 2">
    <name type="scientific">Hydra vulgaris</name>
    <name type="common">Hydra</name>
    <name type="synonym">Hydra attenuata</name>
    <dbReference type="NCBI Taxonomy" id="6087"/>
    <lineage>
        <taxon>Eukaryota</taxon>
        <taxon>Metazoa</taxon>
        <taxon>Cnidaria</taxon>
        <taxon>Hydrozoa</taxon>
        <taxon>Hydroidolina</taxon>
        <taxon>Anthoathecata</taxon>
        <taxon>Aplanulata</taxon>
        <taxon>Hydridae</taxon>
        <taxon>Hydra</taxon>
    </lineage>
</organism>
<evidence type="ECO:0000313" key="1">
    <source>
        <dbReference type="Proteomes" id="UP001652625"/>
    </source>
</evidence>
<protein>
    <submittedName>
        <fullName evidence="2">Uncharacterized protein LOC105843359 isoform X3</fullName>
    </submittedName>
</protein>
<accession>A0ABM4DEN4</accession>
<dbReference type="RefSeq" id="XP_065672867.1">
    <property type="nucleotide sequence ID" value="XM_065816795.1"/>
</dbReference>
<reference evidence="2" key="1">
    <citation type="submission" date="2025-08" db="UniProtKB">
        <authorList>
            <consortium name="RefSeq"/>
        </authorList>
    </citation>
    <scope>IDENTIFICATION</scope>
</reference>
<proteinExistence type="predicted"/>